<protein>
    <submittedName>
        <fullName evidence="3">Competence protein ComEA</fullName>
    </submittedName>
</protein>
<dbReference type="SUPFAM" id="SSF47781">
    <property type="entry name" value="RuvA domain 2-like"/>
    <property type="match status" value="1"/>
</dbReference>
<dbReference type="InterPro" id="IPR010994">
    <property type="entry name" value="RuvA_2-like"/>
</dbReference>
<sequence>MKRLLKRACALCLVLIPVFSVAAEPLDINSATADQLAMALSGVGNSKAEAIVAYRDANGPFASIDELVKVKGIGPSLLDKNRIVIQVKKDAQP</sequence>
<reference evidence="3 4" key="1">
    <citation type="submission" date="2019-03" db="EMBL/GenBank/DDBJ databases">
        <title>Genomic Encyclopedia of Type Strains, Phase IV (KMG-IV): sequencing the most valuable type-strain genomes for metagenomic binning, comparative biology and taxonomic classification.</title>
        <authorList>
            <person name="Goeker M."/>
        </authorList>
    </citation>
    <scope>NUCLEOTIDE SEQUENCE [LARGE SCALE GENOMIC DNA]</scope>
    <source>
        <strain evidence="3 4">DSM 5604</strain>
    </source>
</reference>
<evidence type="ECO:0000313" key="4">
    <source>
        <dbReference type="Proteomes" id="UP000295729"/>
    </source>
</evidence>
<evidence type="ECO:0000313" key="3">
    <source>
        <dbReference type="EMBL" id="TDR06635.1"/>
    </source>
</evidence>
<evidence type="ECO:0000259" key="2">
    <source>
        <dbReference type="SMART" id="SM00278"/>
    </source>
</evidence>
<dbReference type="EMBL" id="SNZA01000005">
    <property type="protein sequence ID" value="TDR06635.1"/>
    <property type="molecule type" value="Genomic_DNA"/>
</dbReference>
<dbReference type="Pfam" id="PF12836">
    <property type="entry name" value="HHH_3"/>
    <property type="match status" value="1"/>
</dbReference>
<dbReference type="Proteomes" id="UP000295729">
    <property type="component" value="Unassembled WGS sequence"/>
</dbReference>
<dbReference type="GO" id="GO:0015628">
    <property type="term" value="P:protein secretion by the type II secretion system"/>
    <property type="evidence" value="ECO:0007669"/>
    <property type="project" value="TreeGrafter"/>
</dbReference>
<comment type="caution">
    <text evidence="3">The sequence shown here is derived from an EMBL/GenBank/DDBJ whole genome shotgun (WGS) entry which is preliminary data.</text>
</comment>
<dbReference type="InterPro" id="IPR004509">
    <property type="entry name" value="Competence_ComEA_HhH"/>
</dbReference>
<accession>A0A4R6WZJ4</accession>
<dbReference type="InterPro" id="IPR051675">
    <property type="entry name" value="Endo/Exo/Phosphatase_dom_1"/>
</dbReference>
<dbReference type="GO" id="GO:0006281">
    <property type="term" value="P:DNA repair"/>
    <property type="evidence" value="ECO:0007669"/>
    <property type="project" value="InterPro"/>
</dbReference>
<feature type="domain" description="Helix-hairpin-helix DNA-binding motif class 1" evidence="2">
    <location>
        <begin position="35"/>
        <end position="54"/>
    </location>
</feature>
<dbReference type="RefSeq" id="WP_133563807.1">
    <property type="nucleotide sequence ID" value="NZ_SNZA01000005.1"/>
</dbReference>
<feature type="domain" description="Helix-hairpin-helix DNA-binding motif class 1" evidence="2">
    <location>
        <begin position="65"/>
        <end position="84"/>
    </location>
</feature>
<dbReference type="PANTHER" id="PTHR21180:SF32">
    <property type="entry name" value="ENDONUCLEASE_EXONUCLEASE_PHOSPHATASE FAMILY DOMAIN-CONTAINING PROTEIN 1"/>
    <property type="match status" value="1"/>
</dbReference>
<keyword evidence="1" id="KW-0732">Signal</keyword>
<dbReference type="SMART" id="SM00278">
    <property type="entry name" value="HhH1"/>
    <property type="match status" value="2"/>
</dbReference>
<dbReference type="PANTHER" id="PTHR21180">
    <property type="entry name" value="ENDONUCLEASE/EXONUCLEASE/PHOSPHATASE FAMILY DOMAIN-CONTAINING PROTEIN 1"/>
    <property type="match status" value="1"/>
</dbReference>
<evidence type="ECO:0000256" key="1">
    <source>
        <dbReference type="SAM" id="SignalP"/>
    </source>
</evidence>
<organism evidence="3 4">
    <name type="scientific">Marinomonas communis</name>
    <dbReference type="NCBI Taxonomy" id="28254"/>
    <lineage>
        <taxon>Bacteria</taxon>
        <taxon>Pseudomonadati</taxon>
        <taxon>Pseudomonadota</taxon>
        <taxon>Gammaproteobacteria</taxon>
        <taxon>Oceanospirillales</taxon>
        <taxon>Oceanospirillaceae</taxon>
        <taxon>Marinomonas</taxon>
    </lineage>
</organism>
<feature type="chain" id="PRO_5020224790" evidence="1">
    <location>
        <begin position="23"/>
        <end position="93"/>
    </location>
</feature>
<name>A0A4R6WZJ4_9GAMM</name>
<dbReference type="NCBIfam" id="TIGR00426">
    <property type="entry name" value="competence protein ComEA helix-hairpin-helix repeat region"/>
    <property type="match status" value="1"/>
</dbReference>
<dbReference type="Gene3D" id="1.10.150.280">
    <property type="entry name" value="AF1531-like domain"/>
    <property type="match status" value="1"/>
</dbReference>
<proteinExistence type="predicted"/>
<dbReference type="GO" id="GO:0003677">
    <property type="term" value="F:DNA binding"/>
    <property type="evidence" value="ECO:0007669"/>
    <property type="project" value="InterPro"/>
</dbReference>
<keyword evidence="4" id="KW-1185">Reference proteome</keyword>
<feature type="signal peptide" evidence="1">
    <location>
        <begin position="1"/>
        <end position="22"/>
    </location>
</feature>
<dbReference type="GO" id="GO:0015627">
    <property type="term" value="C:type II protein secretion system complex"/>
    <property type="evidence" value="ECO:0007669"/>
    <property type="project" value="TreeGrafter"/>
</dbReference>
<gene>
    <name evidence="3" type="ORF">C8D85_2820</name>
</gene>
<dbReference type="InterPro" id="IPR003583">
    <property type="entry name" value="Hlx-hairpin-Hlx_DNA-bd_motif"/>
</dbReference>
<dbReference type="OrthoDB" id="7510573at2"/>
<dbReference type="AlphaFoldDB" id="A0A4R6WZJ4"/>